<evidence type="ECO:0000256" key="1">
    <source>
        <dbReference type="SAM" id="MobiDB-lite"/>
    </source>
</evidence>
<comment type="caution">
    <text evidence="2">The sequence shown here is derived from an EMBL/GenBank/DDBJ whole genome shotgun (WGS) entry which is preliminary data.</text>
</comment>
<accession>A0A3S5BN21</accession>
<evidence type="ECO:0000313" key="2">
    <source>
        <dbReference type="EMBL" id="VEL31279.1"/>
    </source>
</evidence>
<keyword evidence="3" id="KW-1185">Reference proteome</keyword>
<feature type="region of interest" description="Disordered" evidence="1">
    <location>
        <begin position="80"/>
        <end position="100"/>
    </location>
</feature>
<name>A0A3S5BN21_9PLAT</name>
<feature type="non-terminal residue" evidence="2">
    <location>
        <position position="1"/>
    </location>
</feature>
<proteinExistence type="predicted"/>
<reference evidence="2" key="1">
    <citation type="submission" date="2018-11" db="EMBL/GenBank/DDBJ databases">
        <authorList>
            <consortium name="Pathogen Informatics"/>
        </authorList>
    </citation>
    <scope>NUCLEOTIDE SEQUENCE</scope>
</reference>
<protein>
    <submittedName>
        <fullName evidence="2">Uncharacterized protein</fullName>
    </submittedName>
</protein>
<dbReference type="Proteomes" id="UP000784294">
    <property type="component" value="Unassembled WGS sequence"/>
</dbReference>
<evidence type="ECO:0000313" key="3">
    <source>
        <dbReference type="Proteomes" id="UP000784294"/>
    </source>
</evidence>
<feature type="region of interest" description="Disordered" evidence="1">
    <location>
        <begin position="114"/>
        <end position="134"/>
    </location>
</feature>
<feature type="region of interest" description="Disordered" evidence="1">
    <location>
        <begin position="168"/>
        <end position="196"/>
    </location>
</feature>
<feature type="compositionally biased region" description="Low complexity" evidence="1">
    <location>
        <begin position="87"/>
        <end position="97"/>
    </location>
</feature>
<gene>
    <name evidence="2" type="ORF">PXEA_LOCUS24719</name>
</gene>
<feature type="compositionally biased region" description="Polar residues" evidence="1">
    <location>
        <begin position="171"/>
        <end position="183"/>
    </location>
</feature>
<sequence>MSTLTSVSRASGVGASNCGCVLACQTRLSVASARGRHVSPSNSTISLSAHTPNWMCFNSEFVSKALIISSQKCIPQSFGSYSDRGGSSASRPAQPAASRRRCLRSTDLHSLCADVSSAGRPTDGRQEAETETRQLGQAALGLRLSAESGQPLLLLPLHHLLAGSLRRAHQQRQPVNASATFRSRQSDEARPGHGTGCLVGVISARQRLPDARTYKPPTRRPSRGHCLHASHFVDRYVTGCSCCYAIGRRPASVTSAVGRTDQLRRLGS</sequence>
<dbReference type="AlphaFoldDB" id="A0A3S5BN21"/>
<dbReference type="EMBL" id="CAAALY010120635">
    <property type="protein sequence ID" value="VEL31279.1"/>
    <property type="molecule type" value="Genomic_DNA"/>
</dbReference>
<organism evidence="2 3">
    <name type="scientific">Protopolystoma xenopodis</name>
    <dbReference type="NCBI Taxonomy" id="117903"/>
    <lineage>
        <taxon>Eukaryota</taxon>
        <taxon>Metazoa</taxon>
        <taxon>Spiralia</taxon>
        <taxon>Lophotrochozoa</taxon>
        <taxon>Platyhelminthes</taxon>
        <taxon>Monogenea</taxon>
        <taxon>Polyopisthocotylea</taxon>
        <taxon>Polystomatidea</taxon>
        <taxon>Polystomatidae</taxon>
        <taxon>Protopolystoma</taxon>
    </lineage>
</organism>
<feature type="compositionally biased region" description="Basic and acidic residues" evidence="1">
    <location>
        <begin position="122"/>
        <end position="132"/>
    </location>
</feature>